<dbReference type="SUPFAM" id="SSF54211">
    <property type="entry name" value="Ribosomal protein S5 domain 2-like"/>
    <property type="match status" value="1"/>
</dbReference>
<evidence type="ECO:0000256" key="1">
    <source>
        <dbReference type="ARBA" id="ARBA00008831"/>
    </source>
</evidence>
<feature type="domain" description="Diphosphomevalonate decarboxylase-like N-terminal" evidence="9">
    <location>
        <begin position="12"/>
        <end position="166"/>
    </location>
</feature>
<dbReference type="PATRIC" id="fig|1423733.4.peg.589"/>
<evidence type="ECO:0000313" key="11">
    <source>
        <dbReference type="Proteomes" id="UP000051845"/>
    </source>
</evidence>
<dbReference type="STRING" id="33960.TY91_07970"/>
<evidence type="ECO:0000256" key="3">
    <source>
        <dbReference type="ARBA" id="ARBA00022516"/>
    </source>
</evidence>
<dbReference type="GO" id="GO:0019287">
    <property type="term" value="P:isopentenyl diphosphate biosynthetic process, mevalonate pathway"/>
    <property type="evidence" value="ECO:0007669"/>
    <property type="project" value="InterPro"/>
</dbReference>
<dbReference type="FunFam" id="3.30.230.10:FF:000072">
    <property type="entry name" value="Diphosphomevalonate decarboxylase"/>
    <property type="match status" value="1"/>
</dbReference>
<keyword evidence="5" id="KW-0067">ATP-binding</keyword>
<feature type="domain" description="Mvd1 C-terminal" evidence="8">
    <location>
        <begin position="181"/>
        <end position="312"/>
    </location>
</feature>
<proteinExistence type="inferred from homology"/>
<evidence type="ECO:0000256" key="4">
    <source>
        <dbReference type="ARBA" id="ARBA00022741"/>
    </source>
</evidence>
<evidence type="ECO:0000313" key="10">
    <source>
        <dbReference type="EMBL" id="KRM77322.1"/>
    </source>
</evidence>
<dbReference type="InterPro" id="IPR014721">
    <property type="entry name" value="Ribsml_uS5_D2-typ_fold_subgr"/>
</dbReference>
<dbReference type="GO" id="GO:0004163">
    <property type="term" value="F:diphosphomevalonate decarboxylase activity"/>
    <property type="evidence" value="ECO:0007669"/>
    <property type="project" value="UniProtKB-EC"/>
</dbReference>
<keyword evidence="3" id="KW-0444">Lipid biosynthesis</keyword>
<dbReference type="NCBIfam" id="TIGR01240">
    <property type="entry name" value="mevDPdecarb"/>
    <property type="match status" value="1"/>
</dbReference>
<dbReference type="Gene3D" id="3.30.70.890">
    <property type="entry name" value="GHMP kinase, C-terminal domain"/>
    <property type="match status" value="1"/>
</dbReference>
<name>A0A0R2BE98_SECCO</name>
<keyword evidence="7" id="KW-0456">Lyase</keyword>
<dbReference type="RefSeq" id="WP_054758479.1">
    <property type="nucleotide sequence ID" value="NZ_AYYR01000013.1"/>
</dbReference>
<evidence type="ECO:0000256" key="6">
    <source>
        <dbReference type="ARBA" id="ARBA00023098"/>
    </source>
</evidence>
<dbReference type="InterPro" id="IPR020568">
    <property type="entry name" value="Ribosomal_Su5_D2-typ_SF"/>
</dbReference>
<dbReference type="InterPro" id="IPR053859">
    <property type="entry name" value="MVD-like_N"/>
</dbReference>
<evidence type="ECO:0000256" key="5">
    <source>
        <dbReference type="ARBA" id="ARBA00022840"/>
    </source>
</evidence>
<keyword evidence="4" id="KW-0547">Nucleotide-binding</keyword>
<dbReference type="InterPro" id="IPR036554">
    <property type="entry name" value="GHMP_kinase_C_sf"/>
</dbReference>
<keyword evidence="6" id="KW-0443">Lipid metabolism</keyword>
<evidence type="ECO:0000256" key="7">
    <source>
        <dbReference type="ARBA" id="ARBA00023239"/>
    </source>
</evidence>
<dbReference type="GO" id="GO:0005829">
    <property type="term" value="C:cytosol"/>
    <property type="evidence" value="ECO:0007669"/>
    <property type="project" value="InterPro"/>
</dbReference>
<dbReference type="Gene3D" id="3.30.230.10">
    <property type="match status" value="1"/>
</dbReference>
<comment type="similarity">
    <text evidence="1">Belongs to the diphosphomevalonate decarboxylase family.</text>
</comment>
<dbReference type="PANTHER" id="PTHR10977">
    <property type="entry name" value="DIPHOSPHOMEVALONATE DECARBOXYLASE"/>
    <property type="match status" value="1"/>
</dbReference>
<protein>
    <recommendedName>
        <fullName evidence="2">diphosphomevalonate decarboxylase</fullName>
        <ecNumber evidence="2">4.1.1.33</ecNumber>
    </recommendedName>
</protein>
<organism evidence="10 11">
    <name type="scientific">Secundilactobacillus collinoides DSM 20515 = JCM 1123</name>
    <dbReference type="NCBI Taxonomy" id="1423733"/>
    <lineage>
        <taxon>Bacteria</taxon>
        <taxon>Bacillati</taxon>
        <taxon>Bacillota</taxon>
        <taxon>Bacilli</taxon>
        <taxon>Lactobacillales</taxon>
        <taxon>Lactobacillaceae</taxon>
        <taxon>Secundilactobacillus</taxon>
    </lineage>
</organism>
<dbReference type="Pfam" id="PF18376">
    <property type="entry name" value="MDD_C"/>
    <property type="match status" value="1"/>
</dbReference>
<dbReference type="Pfam" id="PF22700">
    <property type="entry name" value="MVD-like_N"/>
    <property type="match status" value="1"/>
</dbReference>
<accession>A0A0R2BE98</accession>
<dbReference type="EC" id="4.1.1.33" evidence="2"/>
<evidence type="ECO:0000259" key="8">
    <source>
        <dbReference type="Pfam" id="PF18376"/>
    </source>
</evidence>
<dbReference type="Proteomes" id="UP000051845">
    <property type="component" value="Unassembled WGS sequence"/>
</dbReference>
<dbReference type="InterPro" id="IPR029765">
    <property type="entry name" value="Mev_diP_decarb"/>
</dbReference>
<dbReference type="AlphaFoldDB" id="A0A0R2BE98"/>
<dbReference type="GO" id="GO:0005524">
    <property type="term" value="F:ATP binding"/>
    <property type="evidence" value="ECO:0007669"/>
    <property type="project" value="UniProtKB-KW"/>
</dbReference>
<dbReference type="EMBL" id="AYYR01000013">
    <property type="protein sequence ID" value="KRM77322.1"/>
    <property type="molecule type" value="Genomic_DNA"/>
</dbReference>
<reference evidence="10 11" key="1">
    <citation type="journal article" date="2015" name="Genome Announc.">
        <title>Expanding the biotechnology potential of lactobacilli through comparative genomics of 213 strains and associated genera.</title>
        <authorList>
            <person name="Sun Z."/>
            <person name="Harris H.M."/>
            <person name="McCann A."/>
            <person name="Guo C."/>
            <person name="Argimon S."/>
            <person name="Zhang W."/>
            <person name="Yang X."/>
            <person name="Jeffery I.B."/>
            <person name="Cooney J.C."/>
            <person name="Kagawa T.F."/>
            <person name="Liu W."/>
            <person name="Song Y."/>
            <person name="Salvetti E."/>
            <person name="Wrobel A."/>
            <person name="Rasinkangas P."/>
            <person name="Parkhill J."/>
            <person name="Rea M.C."/>
            <person name="O'Sullivan O."/>
            <person name="Ritari J."/>
            <person name="Douillard F.P."/>
            <person name="Paul Ross R."/>
            <person name="Yang R."/>
            <person name="Briner A.E."/>
            <person name="Felis G.E."/>
            <person name="de Vos W.M."/>
            <person name="Barrangou R."/>
            <person name="Klaenhammer T.R."/>
            <person name="Caufield P.W."/>
            <person name="Cui Y."/>
            <person name="Zhang H."/>
            <person name="O'Toole P.W."/>
        </authorList>
    </citation>
    <scope>NUCLEOTIDE SEQUENCE [LARGE SCALE GENOMIC DNA]</scope>
    <source>
        <strain evidence="10 11">DSM 20515</strain>
    </source>
</reference>
<sequence>MKPTTSPVKARAHTNIALVKYWGKKNEQLIIPQNSSLSLTLDQFYTDTAVQFRDELAADQITFNGQLLTDDGQRKISRFLNVVRDLAGISMHASVDTVNHVPTAAGLASSASGFAALAGAASRAAGLALSSRDLSRLARRGSGSATRSIFGGFAAWNMGHDDNSSYGYPIEETVDWDIAVVAVVLNKTAKKISSRQGMRAAVATSPFYGAWVQTATRDFDTVRQAIADKDFETLGHVSEENAMRMHALNLSADPSFTYFNADTLHAITLIHELRDAGYPCYCTIDAGPNIKVLCREPAVTAVVTKLQAAFGNDAVLVAHPGPGLTFITD</sequence>
<evidence type="ECO:0000259" key="9">
    <source>
        <dbReference type="Pfam" id="PF22700"/>
    </source>
</evidence>
<dbReference type="PIRSF" id="PIRSF015950">
    <property type="entry name" value="Mev_P_decrbx"/>
    <property type="match status" value="1"/>
</dbReference>
<gene>
    <name evidence="10" type="ORF">FC82_GL000568</name>
</gene>
<dbReference type="InterPro" id="IPR005935">
    <property type="entry name" value="Mev_decarb"/>
</dbReference>
<comment type="caution">
    <text evidence="10">The sequence shown here is derived from an EMBL/GenBank/DDBJ whole genome shotgun (WGS) entry which is preliminary data.</text>
</comment>
<dbReference type="PANTHER" id="PTHR10977:SF3">
    <property type="entry name" value="DIPHOSPHOMEVALONATE DECARBOXYLASE"/>
    <property type="match status" value="1"/>
</dbReference>
<dbReference type="SUPFAM" id="SSF55060">
    <property type="entry name" value="GHMP Kinase, C-terminal domain"/>
    <property type="match status" value="1"/>
</dbReference>
<dbReference type="InterPro" id="IPR041431">
    <property type="entry name" value="Mvd1_C"/>
</dbReference>
<evidence type="ECO:0000256" key="2">
    <source>
        <dbReference type="ARBA" id="ARBA00012296"/>
    </source>
</evidence>